<dbReference type="Pfam" id="PF13365">
    <property type="entry name" value="Trypsin_2"/>
    <property type="match status" value="1"/>
</dbReference>
<dbReference type="InterPro" id="IPR043504">
    <property type="entry name" value="Peptidase_S1_PA_chymotrypsin"/>
</dbReference>
<dbReference type="PANTHER" id="PTHR43343:SF3">
    <property type="entry name" value="PROTEASE DO-LIKE 8, CHLOROPLASTIC"/>
    <property type="match status" value="1"/>
</dbReference>
<dbReference type="Gene3D" id="2.40.10.10">
    <property type="entry name" value="Trypsin-like serine proteases"/>
    <property type="match status" value="2"/>
</dbReference>
<dbReference type="PRINTS" id="PR00834">
    <property type="entry name" value="PROTEASES2C"/>
</dbReference>
<keyword evidence="5" id="KW-1133">Transmembrane helix</keyword>
<reference evidence="6 7" key="1">
    <citation type="submission" date="2016-10" db="EMBL/GenBank/DDBJ databases">
        <authorList>
            <person name="de Groot N.N."/>
        </authorList>
    </citation>
    <scope>NUCLEOTIDE SEQUENCE [LARGE SCALE GENOMIC DNA]</scope>
    <source>
        <strain evidence="6 7">CGMCC 1.9157</strain>
    </source>
</reference>
<evidence type="ECO:0000256" key="4">
    <source>
        <dbReference type="SAM" id="MobiDB-lite"/>
    </source>
</evidence>
<evidence type="ECO:0000313" key="7">
    <source>
        <dbReference type="Proteomes" id="UP000199236"/>
    </source>
</evidence>
<dbReference type="InterPro" id="IPR001940">
    <property type="entry name" value="Peptidase_S1C"/>
</dbReference>
<dbReference type="Proteomes" id="UP000199236">
    <property type="component" value="Unassembled WGS sequence"/>
</dbReference>
<keyword evidence="5" id="KW-0472">Membrane</keyword>
<dbReference type="InterPro" id="IPR009003">
    <property type="entry name" value="Peptidase_S1_PA"/>
</dbReference>
<dbReference type="EMBL" id="FOVR01000003">
    <property type="protein sequence ID" value="SFO15587.1"/>
    <property type="molecule type" value="Genomic_DNA"/>
</dbReference>
<keyword evidence="2" id="KW-0645">Protease</keyword>
<keyword evidence="7" id="KW-1185">Reference proteome</keyword>
<dbReference type="OrthoDB" id="9766361at2"/>
<keyword evidence="5" id="KW-0812">Transmembrane</keyword>
<proteinExistence type="inferred from homology"/>
<evidence type="ECO:0000256" key="5">
    <source>
        <dbReference type="SAM" id="Phobius"/>
    </source>
</evidence>
<gene>
    <name evidence="6" type="ORF">SAMN04488056_103374</name>
</gene>
<dbReference type="STRING" id="655353.SAMN04488056_103374"/>
<evidence type="ECO:0000313" key="6">
    <source>
        <dbReference type="EMBL" id="SFO15587.1"/>
    </source>
</evidence>
<evidence type="ECO:0000256" key="1">
    <source>
        <dbReference type="ARBA" id="ARBA00010541"/>
    </source>
</evidence>
<protein>
    <submittedName>
        <fullName evidence="6">Trypsin-like peptidase domain-containing protein</fullName>
    </submittedName>
</protein>
<dbReference type="GO" id="GO:0006508">
    <property type="term" value="P:proteolysis"/>
    <property type="evidence" value="ECO:0007669"/>
    <property type="project" value="UniProtKB-KW"/>
</dbReference>
<evidence type="ECO:0000256" key="2">
    <source>
        <dbReference type="ARBA" id="ARBA00022670"/>
    </source>
</evidence>
<dbReference type="GO" id="GO:0004252">
    <property type="term" value="F:serine-type endopeptidase activity"/>
    <property type="evidence" value="ECO:0007669"/>
    <property type="project" value="InterPro"/>
</dbReference>
<dbReference type="PANTHER" id="PTHR43343">
    <property type="entry name" value="PEPTIDASE S12"/>
    <property type="match status" value="1"/>
</dbReference>
<keyword evidence="3" id="KW-0378">Hydrolase</keyword>
<dbReference type="InterPro" id="IPR051201">
    <property type="entry name" value="Chloro_Bact_Ser_Proteases"/>
</dbReference>
<dbReference type="SUPFAM" id="SSF50494">
    <property type="entry name" value="Trypsin-like serine proteases"/>
    <property type="match status" value="1"/>
</dbReference>
<evidence type="ECO:0000256" key="3">
    <source>
        <dbReference type="ARBA" id="ARBA00022801"/>
    </source>
</evidence>
<accession>A0A1I5EVW4</accession>
<dbReference type="RefSeq" id="WP_090071108.1">
    <property type="nucleotide sequence ID" value="NZ_FOVR01000003.1"/>
</dbReference>
<feature type="region of interest" description="Disordered" evidence="4">
    <location>
        <begin position="388"/>
        <end position="410"/>
    </location>
</feature>
<dbReference type="AlphaFoldDB" id="A0A1I5EVW4"/>
<comment type="similarity">
    <text evidence="1">Belongs to the peptidase S1C family.</text>
</comment>
<sequence length="646" mass="67438">MSGQHTFLKSNRYSSEEEIRFQGTPILDTYDEGLDYLAAHMPRYVRLFASPAVKRDGDDTLLTVAWYGDDVGQMQVWESLDQTGKVRVAAMLRGFLSDLLNRIHRFDDPQARMILGWLNILSFDADMLVINGQPVITNWGIVPAGVVSSADRMAHHLLHGVGQFLPENYDLTDFAQLMLDVAESPSDADEERDQPSLSGAAAGLTAGAGVVAGAGAAAAVASLGDAVSSDSSTAEGFEAAHASYQSEGVEGAAAIDPLKLKRSDVNFASDGAETGAAGATASAAGAYGGRGGDFPGGRRGEQDQPRGRICWVPVLIACIVSLLLLLIALIPGVLIYPYGSYSASLLSQSTIRQSEQALRTRIADLRSQLSQRRCVAAPGLLGPDGALLQGGSGAEGTDRPVATPTGPVAAQSPTDLVPLLDQATVLVLATGAKGQVSSGSGFLIAPNQIVTNRHVIETAEGGQVFVINETLGDVRKANVVATSSTSELGDKDYALLAMEGTPANRYLQLTRTIGKGQQTYAAGFPGFFMETDAKFRELLAGDAHAAPSMVLTQGIVTVFQDSPSGLKLVLHSADISPGNSGGPLVDACGSVVGVNTFIKTSDEAQLRLNFALKSDSLLDFLSQNGVEATTASAPCPLASANEQAGS</sequence>
<organism evidence="6 7">
    <name type="scientific">Cohaesibacter marisflavi</name>
    <dbReference type="NCBI Taxonomy" id="655353"/>
    <lineage>
        <taxon>Bacteria</taxon>
        <taxon>Pseudomonadati</taxon>
        <taxon>Pseudomonadota</taxon>
        <taxon>Alphaproteobacteria</taxon>
        <taxon>Hyphomicrobiales</taxon>
        <taxon>Cohaesibacteraceae</taxon>
    </lineage>
</organism>
<feature type="transmembrane region" description="Helical" evidence="5">
    <location>
        <begin position="309"/>
        <end position="338"/>
    </location>
</feature>
<name>A0A1I5EVW4_9HYPH</name>